<feature type="compositionally biased region" description="Pro residues" evidence="7">
    <location>
        <begin position="64"/>
        <end position="73"/>
    </location>
</feature>
<keyword evidence="9" id="KW-1185">Reference proteome</keyword>
<dbReference type="OMA" id="ASIHLEY"/>
<evidence type="ECO:0000313" key="8">
    <source>
        <dbReference type="EMBL" id="OOF98043.1"/>
    </source>
</evidence>
<evidence type="ECO:0000256" key="4">
    <source>
        <dbReference type="ARBA" id="ARBA00023125"/>
    </source>
</evidence>
<evidence type="ECO:0000313" key="9">
    <source>
        <dbReference type="Proteomes" id="UP000188318"/>
    </source>
</evidence>
<feature type="compositionally biased region" description="Polar residues" evidence="7">
    <location>
        <begin position="1"/>
        <end position="12"/>
    </location>
</feature>
<feature type="region of interest" description="Disordered" evidence="7">
    <location>
        <begin position="96"/>
        <end position="120"/>
    </location>
</feature>
<feature type="region of interest" description="Disordered" evidence="7">
    <location>
        <begin position="52"/>
        <end position="78"/>
    </location>
</feature>
<protein>
    <recommendedName>
        <fullName evidence="10">Transcription factor domain-containing protein</fullName>
    </recommendedName>
</protein>
<dbReference type="CDD" id="cd00067">
    <property type="entry name" value="GAL4"/>
    <property type="match status" value="1"/>
</dbReference>
<dbReference type="GO" id="GO:0008270">
    <property type="term" value="F:zinc ion binding"/>
    <property type="evidence" value="ECO:0007669"/>
    <property type="project" value="InterPro"/>
</dbReference>
<dbReference type="CDD" id="cd12148">
    <property type="entry name" value="fungal_TF_MHR"/>
    <property type="match status" value="1"/>
</dbReference>
<dbReference type="InterPro" id="IPR036864">
    <property type="entry name" value="Zn2-C6_fun-type_DNA-bd_sf"/>
</dbReference>
<dbReference type="Proteomes" id="UP000188318">
    <property type="component" value="Unassembled WGS sequence"/>
</dbReference>
<dbReference type="InterPro" id="IPR001138">
    <property type="entry name" value="Zn2Cys6_DnaBD"/>
</dbReference>
<evidence type="ECO:0008006" key="10">
    <source>
        <dbReference type="Google" id="ProtNLM"/>
    </source>
</evidence>
<evidence type="ECO:0000256" key="7">
    <source>
        <dbReference type="SAM" id="MobiDB-lite"/>
    </source>
</evidence>
<name>A0A1R3RU93_ASPC5</name>
<accession>A0A1R3RU93</accession>
<dbReference type="InterPro" id="IPR050815">
    <property type="entry name" value="TF_fung"/>
</dbReference>
<dbReference type="GO" id="GO:0009893">
    <property type="term" value="P:positive regulation of metabolic process"/>
    <property type="evidence" value="ECO:0007669"/>
    <property type="project" value="UniProtKB-ARBA"/>
</dbReference>
<evidence type="ECO:0000256" key="3">
    <source>
        <dbReference type="ARBA" id="ARBA00023015"/>
    </source>
</evidence>
<dbReference type="PANTHER" id="PTHR47338:SF9">
    <property type="entry name" value="ZN(II)2CYS6 TRANSCRIPTION FACTOR (EUROFUNG)"/>
    <property type="match status" value="1"/>
</dbReference>
<sequence>MSVSRQQSFQSRKLTRASRKKSKCSGERPVCWTCSRLHQICGYTTAPAPYNEVPPEEGPFRPSLLPPREPGQTPPDRALQKRVEAMEARLSGVVRSLAEQGRNLSTQASSRQPYEDRDDRGDNTAIAYTVVTALIPSSLHASPQTISASFPPREVLMSVAEAYLKYCDCQPLASVLFPWLPGRFSDDMGTRVAGLRDIERNSRTAYELIMGRISRGKIELSTLQAMCLLTLLDLDAGRIDRSRMICALAKTFAESARLGRESSTAVADPAREERARCYWSIVLILRLFGEPEQMTHPRAHLPSLPHSSYTLPPGLVKQPAGGSTTSPQTSSMIEVFVELSDVWSMAMTYINTRGVTAKRDSFPWNPDSQYSLTTAALMDLGQKLPLAHRYRSIEVSNLTPQIMAEAREYWAPWLLTRLMYHTILCILNHPLLLTLQIRGVQNVSEGFLHHTAFSISNHVSWIRHLTDLMVSRSFSPSDPLVGYCLAVVATVELQRSFSRHKDASAISRQNFEEFVRIISALGDKWSSTMRLASKLRDLATEMYIWSQADAAYKDDSTIIDVSGFFEILEFPPLSLPTLSPSSMFGPSLQTEAAGPQSTNIRRLPKISPVDQKSLLPDTLPVSDLNRLDTVRGGRITDEDLMLMANHIFDGPFQHSSLGLDGLRVGHGDI</sequence>
<keyword evidence="5" id="KW-0804">Transcription</keyword>
<comment type="subcellular location">
    <subcellularLocation>
        <location evidence="1">Nucleus</location>
    </subcellularLocation>
</comment>
<evidence type="ECO:0000256" key="6">
    <source>
        <dbReference type="ARBA" id="ARBA00023242"/>
    </source>
</evidence>
<dbReference type="AlphaFoldDB" id="A0A1R3RU93"/>
<evidence type="ECO:0000256" key="5">
    <source>
        <dbReference type="ARBA" id="ARBA00023163"/>
    </source>
</evidence>
<proteinExistence type="predicted"/>
<evidence type="ECO:0000256" key="2">
    <source>
        <dbReference type="ARBA" id="ARBA00022723"/>
    </source>
</evidence>
<dbReference type="GO" id="GO:0005634">
    <property type="term" value="C:nucleus"/>
    <property type="evidence" value="ECO:0007669"/>
    <property type="project" value="UniProtKB-SubCell"/>
</dbReference>
<dbReference type="GO" id="GO:0000981">
    <property type="term" value="F:DNA-binding transcription factor activity, RNA polymerase II-specific"/>
    <property type="evidence" value="ECO:0007669"/>
    <property type="project" value="InterPro"/>
</dbReference>
<dbReference type="STRING" id="602072.A0A1R3RU93"/>
<dbReference type="VEuPathDB" id="FungiDB:ASPCADRAFT_3108"/>
<evidence type="ECO:0000256" key="1">
    <source>
        <dbReference type="ARBA" id="ARBA00004123"/>
    </source>
</evidence>
<feature type="compositionally biased region" description="Polar residues" evidence="7">
    <location>
        <begin position="102"/>
        <end position="112"/>
    </location>
</feature>
<organism evidence="8 9">
    <name type="scientific">Aspergillus carbonarius (strain ITEM 5010)</name>
    <dbReference type="NCBI Taxonomy" id="602072"/>
    <lineage>
        <taxon>Eukaryota</taxon>
        <taxon>Fungi</taxon>
        <taxon>Dikarya</taxon>
        <taxon>Ascomycota</taxon>
        <taxon>Pezizomycotina</taxon>
        <taxon>Eurotiomycetes</taxon>
        <taxon>Eurotiomycetidae</taxon>
        <taxon>Eurotiales</taxon>
        <taxon>Aspergillaceae</taxon>
        <taxon>Aspergillus</taxon>
        <taxon>Aspergillus subgen. Circumdati</taxon>
    </lineage>
</organism>
<keyword evidence="4" id="KW-0238">DNA-binding</keyword>
<gene>
    <name evidence="8" type="ORF">ASPCADRAFT_3108</name>
</gene>
<dbReference type="PANTHER" id="PTHR47338">
    <property type="entry name" value="ZN(II)2CYS6 TRANSCRIPTION FACTOR (EUROFUNG)-RELATED"/>
    <property type="match status" value="1"/>
</dbReference>
<dbReference type="EMBL" id="KV907496">
    <property type="protein sequence ID" value="OOF98043.1"/>
    <property type="molecule type" value="Genomic_DNA"/>
</dbReference>
<keyword evidence="2" id="KW-0479">Metal-binding</keyword>
<dbReference type="OrthoDB" id="2943660at2759"/>
<keyword evidence="6" id="KW-0539">Nucleus</keyword>
<reference evidence="9" key="1">
    <citation type="journal article" date="2017" name="Genome Biol.">
        <title>Comparative genomics reveals high biological diversity and specific adaptations in the industrially and medically important fungal genus Aspergillus.</title>
        <authorList>
            <person name="de Vries R.P."/>
            <person name="Riley R."/>
            <person name="Wiebenga A."/>
            <person name="Aguilar-Osorio G."/>
            <person name="Amillis S."/>
            <person name="Uchima C.A."/>
            <person name="Anderluh G."/>
            <person name="Asadollahi M."/>
            <person name="Askin M."/>
            <person name="Barry K."/>
            <person name="Battaglia E."/>
            <person name="Bayram O."/>
            <person name="Benocci T."/>
            <person name="Braus-Stromeyer S.A."/>
            <person name="Caldana C."/>
            <person name="Canovas D."/>
            <person name="Cerqueira G.C."/>
            <person name="Chen F."/>
            <person name="Chen W."/>
            <person name="Choi C."/>
            <person name="Clum A."/>
            <person name="Dos Santos R.A."/>
            <person name="Damasio A.R."/>
            <person name="Diallinas G."/>
            <person name="Emri T."/>
            <person name="Fekete E."/>
            <person name="Flipphi M."/>
            <person name="Freyberg S."/>
            <person name="Gallo A."/>
            <person name="Gournas C."/>
            <person name="Habgood R."/>
            <person name="Hainaut M."/>
            <person name="Harispe M.L."/>
            <person name="Henrissat B."/>
            <person name="Hilden K.S."/>
            <person name="Hope R."/>
            <person name="Hossain A."/>
            <person name="Karabika E."/>
            <person name="Karaffa L."/>
            <person name="Karanyi Z."/>
            <person name="Krasevec N."/>
            <person name="Kuo A."/>
            <person name="Kusch H."/>
            <person name="LaButti K."/>
            <person name="Lagendijk E.L."/>
            <person name="Lapidus A."/>
            <person name="Levasseur A."/>
            <person name="Lindquist E."/>
            <person name="Lipzen A."/>
            <person name="Logrieco A.F."/>
            <person name="MacCabe A."/>
            <person name="Maekelae M.R."/>
            <person name="Malavazi I."/>
            <person name="Melin P."/>
            <person name="Meyer V."/>
            <person name="Mielnichuk N."/>
            <person name="Miskei M."/>
            <person name="Molnar A.P."/>
            <person name="Mule G."/>
            <person name="Ngan C.Y."/>
            <person name="Orejas M."/>
            <person name="Orosz E."/>
            <person name="Ouedraogo J.P."/>
            <person name="Overkamp K.M."/>
            <person name="Park H.-S."/>
            <person name="Perrone G."/>
            <person name="Piumi F."/>
            <person name="Punt P.J."/>
            <person name="Ram A.F."/>
            <person name="Ramon A."/>
            <person name="Rauscher S."/>
            <person name="Record E."/>
            <person name="Riano-Pachon D.M."/>
            <person name="Robert V."/>
            <person name="Roehrig J."/>
            <person name="Ruller R."/>
            <person name="Salamov A."/>
            <person name="Salih N.S."/>
            <person name="Samson R.A."/>
            <person name="Sandor E."/>
            <person name="Sanguinetti M."/>
            <person name="Schuetze T."/>
            <person name="Sepcic K."/>
            <person name="Shelest E."/>
            <person name="Sherlock G."/>
            <person name="Sophianopoulou V."/>
            <person name="Squina F.M."/>
            <person name="Sun H."/>
            <person name="Susca A."/>
            <person name="Todd R.B."/>
            <person name="Tsang A."/>
            <person name="Unkles S.E."/>
            <person name="van de Wiele N."/>
            <person name="van Rossen-Uffink D."/>
            <person name="Oliveira J.V."/>
            <person name="Vesth T.C."/>
            <person name="Visser J."/>
            <person name="Yu J.-H."/>
            <person name="Zhou M."/>
            <person name="Andersen M.R."/>
            <person name="Archer D.B."/>
            <person name="Baker S.E."/>
            <person name="Benoit I."/>
            <person name="Brakhage A.A."/>
            <person name="Braus G.H."/>
            <person name="Fischer R."/>
            <person name="Frisvad J.C."/>
            <person name="Goldman G.H."/>
            <person name="Houbraken J."/>
            <person name="Oakley B."/>
            <person name="Pocsi I."/>
            <person name="Scazzocchio C."/>
            <person name="Seiboth B."/>
            <person name="vanKuyk P.A."/>
            <person name="Wortman J."/>
            <person name="Dyer P.S."/>
            <person name="Grigoriev I.V."/>
        </authorList>
    </citation>
    <scope>NUCLEOTIDE SEQUENCE [LARGE SCALE GENOMIC DNA]</scope>
    <source>
        <strain evidence="9">ITEM 5010</strain>
    </source>
</reference>
<dbReference type="GO" id="GO:0003677">
    <property type="term" value="F:DNA binding"/>
    <property type="evidence" value="ECO:0007669"/>
    <property type="project" value="UniProtKB-KW"/>
</dbReference>
<feature type="region of interest" description="Disordered" evidence="7">
    <location>
        <begin position="1"/>
        <end position="20"/>
    </location>
</feature>
<keyword evidence="3" id="KW-0805">Transcription regulation</keyword>
<dbReference type="Gene3D" id="4.10.240.10">
    <property type="entry name" value="Zn(2)-C6 fungal-type DNA-binding domain"/>
    <property type="match status" value="1"/>
</dbReference>